<proteinExistence type="predicted"/>
<accession>A0A1C5AMR1</accession>
<name>A0A1C5AMR1_9ACTN</name>
<dbReference type="AlphaFoldDB" id="A0A1C5AMR1"/>
<evidence type="ECO:0000313" key="2">
    <source>
        <dbReference type="Proteomes" id="UP000198551"/>
    </source>
</evidence>
<protein>
    <recommendedName>
        <fullName evidence="3">Transposase</fullName>
    </recommendedName>
</protein>
<feature type="non-terminal residue" evidence="1">
    <location>
        <position position="87"/>
    </location>
</feature>
<dbReference type="Proteomes" id="UP000198551">
    <property type="component" value="Unassembled WGS sequence"/>
</dbReference>
<keyword evidence="2" id="KW-1185">Reference proteome</keyword>
<gene>
    <name evidence="1" type="ORF">GA0070215_14810</name>
</gene>
<reference evidence="2" key="1">
    <citation type="submission" date="2016-06" db="EMBL/GenBank/DDBJ databases">
        <authorList>
            <person name="Varghese N."/>
        </authorList>
    </citation>
    <scope>NUCLEOTIDE SEQUENCE [LARGE SCALE GENOMIC DNA]</scope>
    <source>
        <strain evidence="2">DSM 45555</strain>
    </source>
</reference>
<dbReference type="EMBL" id="FMCV01000048">
    <property type="protein sequence ID" value="SCF46499.1"/>
    <property type="molecule type" value="Genomic_DNA"/>
</dbReference>
<organism evidence="1 2">
    <name type="scientific">Micromonospora marina</name>
    <dbReference type="NCBI Taxonomy" id="307120"/>
    <lineage>
        <taxon>Bacteria</taxon>
        <taxon>Bacillati</taxon>
        <taxon>Actinomycetota</taxon>
        <taxon>Actinomycetes</taxon>
        <taxon>Micromonosporales</taxon>
        <taxon>Micromonosporaceae</taxon>
        <taxon>Micromonospora</taxon>
    </lineage>
</organism>
<evidence type="ECO:0008006" key="3">
    <source>
        <dbReference type="Google" id="ProtNLM"/>
    </source>
</evidence>
<sequence length="87" mass="10035">MHVDRDTLATALYVKIDDELKASPQLNRWRPAVGIAPKITDAELITLAVLQSVLSYHKEAQWIRYARKNLLHLFPDLPKQPGYNKRL</sequence>
<evidence type="ECO:0000313" key="1">
    <source>
        <dbReference type="EMBL" id="SCF46499.1"/>
    </source>
</evidence>